<evidence type="ECO:0000313" key="2">
    <source>
        <dbReference type="EMBL" id="GEZ80844.1"/>
    </source>
</evidence>
<protein>
    <submittedName>
        <fullName evidence="2">Uncharacterized protein</fullName>
    </submittedName>
</protein>
<name>A0A699IRT4_TANCI</name>
<comment type="caution">
    <text evidence="2">The sequence shown here is derived from an EMBL/GenBank/DDBJ whole genome shotgun (WGS) entry which is preliminary data.</text>
</comment>
<sequence>MLKHMLRGRLLASFQDREHEGGDTRSQGCIKDNDIKIKIQDHSMQMISQRNSQEQGSKIQESTNGAVNTAQAINTANGVSTASTQVNAAFFTNIDNLSDGDICALLASQPNSPQLAHEDLKQIHPDDMEEMDLR</sequence>
<feature type="region of interest" description="Disordered" evidence="1">
    <location>
        <begin position="110"/>
        <end position="134"/>
    </location>
</feature>
<reference evidence="2" key="1">
    <citation type="journal article" date="2019" name="Sci. Rep.">
        <title>Draft genome of Tanacetum cinerariifolium, the natural source of mosquito coil.</title>
        <authorList>
            <person name="Yamashiro T."/>
            <person name="Shiraishi A."/>
            <person name="Satake H."/>
            <person name="Nakayama K."/>
        </authorList>
    </citation>
    <scope>NUCLEOTIDE SEQUENCE</scope>
</reference>
<dbReference type="AlphaFoldDB" id="A0A699IRT4"/>
<accession>A0A699IRT4</accession>
<organism evidence="2">
    <name type="scientific">Tanacetum cinerariifolium</name>
    <name type="common">Dalmatian daisy</name>
    <name type="synonym">Chrysanthemum cinerariifolium</name>
    <dbReference type="NCBI Taxonomy" id="118510"/>
    <lineage>
        <taxon>Eukaryota</taxon>
        <taxon>Viridiplantae</taxon>
        <taxon>Streptophyta</taxon>
        <taxon>Embryophyta</taxon>
        <taxon>Tracheophyta</taxon>
        <taxon>Spermatophyta</taxon>
        <taxon>Magnoliopsida</taxon>
        <taxon>eudicotyledons</taxon>
        <taxon>Gunneridae</taxon>
        <taxon>Pentapetalae</taxon>
        <taxon>asterids</taxon>
        <taxon>campanulids</taxon>
        <taxon>Asterales</taxon>
        <taxon>Asteraceae</taxon>
        <taxon>Asteroideae</taxon>
        <taxon>Anthemideae</taxon>
        <taxon>Anthemidinae</taxon>
        <taxon>Tanacetum</taxon>
    </lineage>
</organism>
<evidence type="ECO:0000256" key="1">
    <source>
        <dbReference type="SAM" id="MobiDB-lite"/>
    </source>
</evidence>
<proteinExistence type="predicted"/>
<gene>
    <name evidence="2" type="ORF">Tci_552817</name>
</gene>
<feature type="compositionally biased region" description="Basic and acidic residues" evidence="1">
    <location>
        <begin position="116"/>
        <end position="134"/>
    </location>
</feature>
<dbReference type="EMBL" id="BKCJ010326413">
    <property type="protein sequence ID" value="GEZ80844.1"/>
    <property type="molecule type" value="Genomic_DNA"/>
</dbReference>